<accession>A0A9X0AQ04</accession>
<keyword evidence="3" id="KW-1185">Reference proteome</keyword>
<sequence>MPTPTRRRAVSLAQALTRCEVMRRKVRDGRVIPVRDKKRLVEAAELVLRKDESSYESYLREVQRVGDSGLVFLVALALGKSTVANMKNADKSQLPSGMKQRSCASEALTKLVELHFAQPRHHLDQEEDQANHRSMEPRHRSTCSNQQTRRHQMLLHVYSQTGDWYQPARTCTTAS</sequence>
<reference evidence="2" key="1">
    <citation type="submission" date="2022-11" db="EMBL/GenBank/DDBJ databases">
        <title>Genome Resource of Sclerotinia nivalis Strain SnTB1, a Plant Pathogen Isolated from American Ginseng.</title>
        <authorList>
            <person name="Fan S."/>
        </authorList>
    </citation>
    <scope>NUCLEOTIDE SEQUENCE</scope>
    <source>
        <strain evidence="2">SnTB1</strain>
    </source>
</reference>
<organism evidence="2 3">
    <name type="scientific">Sclerotinia nivalis</name>
    <dbReference type="NCBI Taxonomy" id="352851"/>
    <lineage>
        <taxon>Eukaryota</taxon>
        <taxon>Fungi</taxon>
        <taxon>Dikarya</taxon>
        <taxon>Ascomycota</taxon>
        <taxon>Pezizomycotina</taxon>
        <taxon>Leotiomycetes</taxon>
        <taxon>Helotiales</taxon>
        <taxon>Sclerotiniaceae</taxon>
        <taxon>Sclerotinia</taxon>
    </lineage>
</organism>
<proteinExistence type="predicted"/>
<protein>
    <submittedName>
        <fullName evidence="2">Uncharacterized protein</fullName>
    </submittedName>
</protein>
<name>A0A9X0AQ04_9HELO</name>
<comment type="caution">
    <text evidence="2">The sequence shown here is derived from an EMBL/GenBank/DDBJ whole genome shotgun (WGS) entry which is preliminary data.</text>
</comment>
<dbReference type="EMBL" id="JAPEIS010000005">
    <property type="protein sequence ID" value="KAJ8066610.1"/>
    <property type="molecule type" value="Genomic_DNA"/>
</dbReference>
<dbReference type="AlphaFoldDB" id="A0A9X0AQ04"/>
<evidence type="ECO:0000256" key="1">
    <source>
        <dbReference type="SAM" id="MobiDB-lite"/>
    </source>
</evidence>
<evidence type="ECO:0000313" key="2">
    <source>
        <dbReference type="EMBL" id="KAJ8066610.1"/>
    </source>
</evidence>
<evidence type="ECO:0000313" key="3">
    <source>
        <dbReference type="Proteomes" id="UP001152300"/>
    </source>
</evidence>
<gene>
    <name evidence="2" type="ORF">OCU04_005657</name>
</gene>
<feature type="region of interest" description="Disordered" evidence="1">
    <location>
        <begin position="120"/>
        <end position="147"/>
    </location>
</feature>
<feature type="compositionally biased region" description="Basic and acidic residues" evidence="1">
    <location>
        <begin position="121"/>
        <end position="139"/>
    </location>
</feature>
<dbReference type="Proteomes" id="UP001152300">
    <property type="component" value="Unassembled WGS sequence"/>
</dbReference>